<dbReference type="SUPFAM" id="SSF49464">
    <property type="entry name" value="Carboxypeptidase regulatory domain-like"/>
    <property type="match status" value="1"/>
</dbReference>
<evidence type="ECO:0000256" key="1">
    <source>
        <dbReference type="ARBA" id="ARBA00004442"/>
    </source>
</evidence>
<evidence type="ECO:0000313" key="5">
    <source>
        <dbReference type="EMBL" id="KZS40042.1"/>
    </source>
</evidence>
<keyword evidence="2" id="KW-0472">Membrane</keyword>
<reference evidence="5 6" key="1">
    <citation type="submission" date="2016-01" db="EMBL/GenBank/DDBJ databases">
        <title>The draft genome sequence of Aquimarina sp. RZW4-3-2.</title>
        <authorList>
            <person name="Wang Y."/>
        </authorList>
    </citation>
    <scope>NUCLEOTIDE SEQUENCE [LARGE SCALE GENOMIC DNA]</scope>
    <source>
        <strain evidence="5 6">RZW4-3-2</strain>
    </source>
</reference>
<name>A0A162ZUF7_9FLAO</name>
<comment type="caution">
    <text evidence="5">The sequence shown here is derived from an EMBL/GenBank/DDBJ whole genome shotgun (WGS) entry which is preliminary data.</text>
</comment>
<gene>
    <name evidence="5" type="ORF">AWE51_07875</name>
</gene>
<dbReference type="STRING" id="1642818.AWE51_07875"/>
<dbReference type="Proteomes" id="UP000076715">
    <property type="component" value="Unassembled WGS sequence"/>
</dbReference>
<dbReference type="GO" id="GO:0009279">
    <property type="term" value="C:cell outer membrane"/>
    <property type="evidence" value="ECO:0007669"/>
    <property type="project" value="UniProtKB-SubCell"/>
</dbReference>
<dbReference type="Gene3D" id="2.60.40.1120">
    <property type="entry name" value="Carboxypeptidase-like, regulatory domain"/>
    <property type="match status" value="1"/>
</dbReference>
<evidence type="ECO:0000256" key="2">
    <source>
        <dbReference type="ARBA" id="ARBA00023136"/>
    </source>
</evidence>
<keyword evidence="4" id="KW-0732">Signal</keyword>
<dbReference type="AlphaFoldDB" id="A0A162ZUF7"/>
<keyword evidence="3" id="KW-0998">Cell outer membrane</keyword>
<organism evidence="5 6">
    <name type="scientific">Aquimarina aggregata</name>
    <dbReference type="NCBI Taxonomy" id="1642818"/>
    <lineage>
        <taxon>Bacteria</taxon>
        <taxon>Pseudomonadati</taxon>
        <taxon>Bacteroidota</taxon>
        <taxon>Flavobacteriia</taxon>
        <taxon>Flavobacteriales</taxon>
        <taxon>Flavobacteriaceae</taxon>
        <taxon>Aquimarina</taxon>
    </lineage>
</organism>
<evidence type="ECO:0000256" key="3">
    <source>
        <dbReference type="ARBA" id="ARBA00023237"/>
    </source>
</evidence>
<evidence type="ECO:0000313" key="6">
    <source>
        <dbReference type="Proteomes" id="UP000076715"/>
    </source>
</evidence>
<accession>A0A162ZUF7</accession>
<dbReference type="InterPro" id="IPR008969">
    <property type="entry name" value="CarboxyPept-like_regulatory"/>
</dbReference>
<proteinExistence type="predicted"/>
<dbReference type="InterPro" id="IPR036942">
    <property type="entry name" value="Beta-barrel_TonB_sf"/>
</dbReference>
<sequence length="961" mass="106903">MILKSHVSKIIVVLFLSCIAKTHAQQTNVKGRIIDAISKENIAAVAIRIKASTIQSTTNSFGVFDFKNETLPLGEQILIISKPGYITKRFPIVINEGKLLDLKKITLQHDFTIAQSQIATISLSDAEINDADDTSFTVAALLHANRDTFLNAAAFDFSATFFRPRGLNNENGKVLINGIEMNKLATGRPQWSNWGGLNDVQRNQEFSAGISQNDYTFGDLLGTSNIIMRASTYRKGGRVSYASSNRSYQGRIIGTYNSGITRKGWAFSLSLARRFGNQGFIQGTGYDANSFFIAIEKKLNKYHSLNLTGFYTPNRRGRSTAITEEVFNIKGARYNPNWGYQDGKIRNARERSVKEPVLMINHYWDVTPKTSINTNLAFQTGTIANTRIDTGGGDLVTNTSGESVYLGGGRGANTNPVHPDHLPSSFLKEANPTAVDYQNAFLAQQNLINNGQLDWDTLRQTNQQNAQQGSNATYILYEDRNDDTQLTGNIILNSRITNHLTLNASVKYRNLKSENFARVKDLLGGTGFLDVDLFATSASGFSNTALTNRAQSDLQNPNRIVGEGDRFDYNYEINAAVLNGFVQAQFKYKNLDFFVSGNVANTTYQRNGLFENGYFPGVQSLGMSPAVSFKNYGVKGGATFRLHGKHSAVVNAAYFNKAPTIRNTFVNARQNNAPVSQLIGKPQETEKIQSIDASYVFRSSKIKARLTGYYTKILDATNISFFFTQAIAGSGAGFVQEILTDIDKSHLGAELGIEYQITPTIKLKGAAGIGRFKYDNNPDLALASTSDIFTDVQGIRSFGKSSLKGYYLSGGPQNAAQLGFEYRDPKFWWFGATTNYFSNAFISISPFARTTNFNQDVDGLPFNDFDQNIANNLLKQEQFDAYFLVNAIGGKSWKIDQYYVGFFASVNNIFNQQYRTGGFEQTRNANYRRALEESKRQTPVFGPKYFYGFGTSYYINFYVRF</sequence>
<protein>
    <submittedName>
        <fullName evidence="5">TonB-dependent receptor</fullName>
    </submittedName>
</protein>
<feature type="chain" id="PRO_5007841378" evidence="4">
    <location>
        <begin position="25"/>
        <end position="961"/>
    </location>
</feature>
<keyword evidence="5" id="KW-0675">Receptor</keyword>
<dbReference type="RefSeq" id="WP_066316305.1">
    <property type="nucleotide sequence ID" value="NZ_LQRT01000024.1"/>
</dbReference>
<comment type="subcellular location">
    <subcellularLocation>
        <location evidence="1">Cell outer membrane</location>
    </subcellularLocation>
</comment>
<evidence type="ECO:0000256" key="4">
    <source>
        <dbReference type="SAM" id="SignalP"/>
    </source>
</evidence>
<keyword evidence="6" id="KW-1185">Reference proteome</keyword>
<feature type="signal peptide" evidence="4">
    <location>
        <begin position="1"/>
        <end position="24"/>
    </location>
</feature>
<dbReference type="EMBL" id="LQRT01000024">
    <property type="protein sequence ID" value="KZS40042.1"/>
    <property type="molecule type" value="Genomic_DNA"/>
</dbReference>
<dbReference type="Gene3D" id="2.40.170.20">
    <property type="entry name" value="TonB-dependent receptor, beta-barrel domain"/>
    <property type="match status" value="1"/>
</dbReference>
<dbReference type="SUPFAM" id="SSF56935">
    <property type="entry name" value="Porins"/>
    <property type="match status" value="1"/>
</dbReference>